<dbReference type="HOGENOM" id="CLU_031275_8_2_9"/>
<evidence type="ECO:0000256" key="1">
    <source>
        <dbReference type="ARBA" id="ARBA00004141"/>
    </source>
</evidence>
<dbReference type="PANTHER" id="PTHR21716">
    <property type="entry name" value="TRANSMEMBRANE PROTEIN"/>
    <property type="match status" value="1"/>
</dbReference>
<dbReference type="Proteomes" id="UP000000822">
    <property type="component" value="Chromosome"/>
</dbReference>
<feature type="transmembrane region" description="Helical" evidence="6">
    <location>
        <begin position="259"/>
        <end position="277"/>
    </location>
</feature>
<sequence>MEMHDKKMGLFKRFFLNNRFVLFLTVLLLIGLNILIFTNISFVFTPFVVLIKTVILPLILAAVAFYLLNPIVNYLEKKKIKRIYSIFGLYVIIIGILTVIIVSVIPVLREQIMSLIENLPPFISDIEDMVEDLIGSQVLNQSQILSNLNISSFVEQISNKLLDLVDTAFSNIGGVIGTVTEIVLAIVTLPFILFYLLKDGDKLPGYFLKFLPVSFRDQTYTVLKEMNNQISAYIRGQIIVAFCIGVLMYIGFMIIQLDYAPVLALIAAFTTVVPYIGPAIAITPALIVAIVTSPFMLIKLIAVWTIVQLVEGKFISPQIMGRNLRVHPITIIFIILTAGNLFGVVGILLAIPGYAILKVITTHIFEFIKRRSKLYNEDNVPQS</sequence>
<feature type="transmembrane region" description="Helical" evidence="6">
    <location>
        <begin position="232"/>
        <end position="253"/>
    </location>
</feature>
<feature type="transmembrane region" description="Helical" evidence="6">
    <location>
        <begin position="87"/>
        <end position="108"/>
    </location>
</feature>
<keyword evidence="5 6" id="KW-0472">Membrane</keyword>
<dbReference type="InterPro" id="IPR002549">
    <property type="entry name" value="AI-2E-like"/>
</dbReference>
<organism evidence="7 8">
    <name type="scientific">Oceanobacillus iheyensis (strain DSM 14371 / CIP 107618 / JCM 11309 / KCTC 3954 / HTE831)</name>
    <dbReference type="NCBI Taxonomy" id="221109"/>
    <lineage>
        <taxon>Bacteria</taxon>
        <taxon>Bacillati</taxon>
        <taxon>Bacillota</taxon>
        <taxon>Bacilli</taxon>
        <taxon>Bacillales</taxon>
        <taxon>Bacillaceae</taxon>
        <taxon>Oceanobacillus</taxon>
    </lineage>
</organism>
<keyword evidence="3 6" id="KW-0812">Transmembrane</keyword>
<dbReference type="PhylomeDB" id="Q8ET70"/>
<evidence type="ECO:0000256" key="4">
    <source>
        <dbReference type="ARBA" id="ARBA00022989"/>
    </source>
</evidence>
<proteinExistence type="inferred from homology"/>
<comment type="subcellular location">
    <subcellularLocation>
        <location evidence="1">Membrane</location>
        <topology evidence="1">Multi-pass membrane protein</topology>
    </subcellularLocation>
</comment>
<dbReference type="GO" id="GO:0055085">
    <property type="term" value="P:transmembrane transport"/>
    <property type="evidence" value="ECO:0007669"/>
    <property type="project" value="TreeGrafter"/>
</dbReference>
<dbReference type="PANTHER" id="PTHR21716:SF69">
    <property type="entry name" value="TRANSPORT PROTEIN YUBA-RELATED"/>
    <property type="match status" value="1"/>
</dbReference>
<evidence type="ECO:0000256" key="5">
    <source>
        <dbReference type="ARBA" id="ARBA00023136"/>
    </source>
</evidence>
<evidence type="ECO:0000313" key="8">
    <source>
        <dbReference type="Proteomes" id="UP000000822"/>
    </source>
</evidence>
<dbReference type="STRING" id="221109.gene:10732595"/>
<feature type="transmembrane region" description="Helical" evidence="6">
    <location>
        <begin position="54"/>
        <end position="75"/>
    </location>
</feature>
<dbReference type="RefSeq" id="WP_011064797.1">
    <property type="nucleotide sequence ID" value="NC_004193.1"/>
</dbReference>
<feature type="transmembrane region" description="Helical" evidence="6">
    <location>
        <begin position="284"/>
        <end position="307"/>
    </location>
</feature>
<evidence type="ECO:0000256" key="2">
    <source>
        <dbReference type="ARBA" id="ARBA00009773"/>
    </source>
</evidence>
<dbReference type="EMBL" id="BA000028">
    <property type="protein sequence ID" value="BAC12348.1"/>
    <property type="molecule type" value="Genomic_DNA"/>
</dbReference>
<dbReference type="Pfam" id="PF01594">
    <property type="entry name" value="AI-2E_transport"/>
    <property type="match status" value="1"/>
</dbReference>
<feature type="transmembrane region" description="Helical" evidence="6">
    <location>
        <begin position="20"/>
        <end position="42"/>
    </location>
</feature>
<reference evidence="7 8" key="1">
    <citation type="journal article" date="2001" name="FEMS Microbiol. Lett.">
        <title>Oceanobacillus iheyensis gen. nov., sp. nov., a deep-sea extremely halotolerant and alkaliphilic species isolated from a depth of 1050 m on the Iheya Ridge.</title>
        <authorList>
            <person name="Lu J."/>
            <person name="Nogi Y."/>
            <person name="Takami H."/>
        </authorList>
    </citation>
    <scope>NUCLEOTIDE SEQUENCE [LARGE SCALE GENOMIC DNA]</scope>
    <source>
        <strain evidence="8">DSM 14371 / CIP 107618 / JCM 11309 / KCTC 3954 / HTE831</strain>
    </source>
</reference>
<keyword evidence="8" id="KW-1185">Reference proteome</keyword>
<evidence type="ECO:0000313" key="7">
    <source>
        <dbReference type="EMBL" id="BAC12348.1"/>
    </source>
</evidence>
<dbReference type="GO" id="GO:0016020">
    <property type="term" value="C:membrane"/>
    <property type="evidence" value="ECO:0007669"/>
    <property type="project" value="UniProtKB-SubCell"/>
</dbReference>
<evidence type="ECO:0000256" key="3">
    <source>
        <dbReference type="ARBA" id="ARBA00022692"/>
    </source>
</evidence>
<dbReference type="AlphaFoldDB" id="Q8ET70"/>
<name>Q8ET70_OCEIH</name>
<dbReference type="eggNOG" id="COG0628">
    <property type="taxonomic scope" value="Bacteria"/>
</dbReference>
<accession>Q8ET70</accession>
<feature type="transmembrane region" description="Helical" evidence="6">
    <location>
        <begin position="172"/>
        <end position="197"/>
    </location>
</feature>
<reference evidence="7 8" key="2">
    <citation type="journal article" date="2002" name="Nucleic Acids Res.">
        <title>Genome sequence of Oceanobacillus iheyensis isolated from the Iheya Ridge and its unexpected adaptive capabilities to extreme environments.</title>
        <authorList>
            <person name="Takami H."/>
            <person name="Takaki Y."/>
            <person name="Uchiyama I."/>
        </authorList>
    </citation>
    <scope>NUCLEOTIDE SEQUENCE [LARGE SCALE GENOMIC DNA]</scope>
    <source>
        <strain evidence="8">DSM 14371 / CIP 107618 / JCM 11309 / KCTC 3954 / HTE831</strain>
    </source>
</reference>
<comment type="similarity">
    <text evidence="2">Belongs to the autoinducer-2 exporter (AI-2E) (TC 2.A.86) family.</text>
</comment>
<keyword evidence="4 6" id="KW-1133">Transmembrane helix</keyword>
<evidence type="ECO:0000256" key="6">
    <source>
        <dbReference type="SAM" id="Phobius"/>
    </source>
</evidence>
<protein>
    <submittedName>
        <fullName evidence="7">Hypothetical conserved protein</fullName>
    </submittedName>
</protein>
<feature type="transmembrane region" description="Helical" evidence="6">
    <location>
        <begin position="327"/>
        <end position="351"/>
    </location>
</feature>
<dbReference type="KEGG" id="oih:OB0392"/>
<gene>
    <name evidence="7" type="ordered locus">OB0392</name>
</gene>